<evidence type="ECO:0000256" key="1">
    <source>
        <dbReference type="ARBA" id="ARBA00004613"/>
    </source>
</evidence>
<evidence type="ECO:0000313" key="5">
    <source>
        <dbReference type="EMBL" id="PIU40931.1"/>
    </source>
</evidence>
<dbReference type="PANTHER" id="PTHR34216">
    <property type="match status" value="1"/>
</dbReference>
<dbReference type="InterPro" id="IPR002509">
    <property type="entry name" value="NODB_dom"/>
</dbReference>
<evidence type="ECO:0000259" key="4">
    <source>
        <dbReference type="PROSITE" id="PS51677"/>
    </source>
</evidence>
<feature type="transmembrane region" description="Helical" evidence="3">
    <location>
        <begin position="7"/>
        <end position="25"/>
    </location>
</feature>
<dbReference type="InterPro" id="IPR011330">
    <property type="entry name" value="Glyco_hydro/deAcase_b/a-brl"/>
</dbReference>
<keyword evidence="2" id="KW-0732">Signal</keyword>
<proteinExistence type="predicted"/>
<accession>A0A2J0KQN1</accession>
<keyword evidence="3" id="KW-0472">Membrane</keyword>
<evidence type="ECO:0000313" key="6">
    <source>
        <dbReference type="Proteomes" id="UP000230052"/>
    </source>
</evidence>
<dbReference type="GO" id="GO:0016810">
    <property type="term" value="F:hydrolase activity, acting on carbon-nitrogen (but not peptide) bonds"/>
    <property type="evidence" value="ECO:0007669"/>
    <property type="project" value="InterPro"/>
</dbReference>
<dbReference type="EMBL" id="PEWV01000075">
    <property type="protein sequence ID" value="PIU40931.1"/>
    <property type="molecule type" value="Genomic_DNA"/>
</dbReference>
<dbReference type="Pfam" id="PF01522">
    <property type="entry name" value="Polysacc_deac_1"/>
    <property type="match status" value="1"/>
</dbReference>
<comment type="subcellular location">
    <subcellularLocation>
        <location evidence="1">Secreted</location>
    </subcellularLocation>
</comment>
<comment type="caution">
    <text evidence="5">The sequence shown here is derived from an EMBL/GenBank/DDBJ whole genome shotgun (WGS) entry which is preliminary data.</text>
</comment>
<keyword evidence="3" id="KW-1133">Transmembrane helix</keyword>
<dbReference type="InterPro" id="IPR051398">
    <property type="entry name" value="Polysacch_Deacetylase"/>
</dbReference>
<dbReference type="PROSITE" id="PS51677">
    <property type="entry name" value="NODB"/>
    <property type="match status" value="1"/>
</dbReference>
<evidence type="ECO:0000256" key="3">
    <source>
        <dbReference type="SAM" id="Phobius"/>
    </source>
</evidence>
<dbReference type="PANTHER" id="PTHR34216:SF3">
    <property type="entry name" value="POLY-BETA-1,6-N-ACETYL-D-GLUCOSAMINE N-DEACETYLASE"/>
    <property type="match status" value="1"/>
</dbReference>
<dbReference type="SUPFAM" id="SSF88713">
    <property type="entry name" value="Glycoside hydrolase/deacetylase"/>
    <property type="match status" value="1"/>
</dbReference>
<sequence>MKNARVILTAAVITCIFGITFYFLWLPPRYVVPILGYHRLGYDSGRLFVTPENFDKQMAYLKNKGYEVISLDELIDGIKSAKRLPHKTVVITFDDGYEDNYHYAYPILKKYKFPATIFLIANRIGKTDYINRDEIKVMSNDNILFGAHTKEERYLPYIKEKEILWDEIAGSKKVIEEITGKPVNCFSYPSGVFTEEIKKVVKEARFKGACTTNKGFSKLNKDVYELKRVKITNSEMVKPFSYWAKLSGYYNLFRKGKRPY</sequence>
<reference evidence="5 6" key="1">
    <citation type="submission" date="2017-09" db="EMBL/GenBank/DDBJ databases">
        <title>Depth-based differentiation of microbial function through sediment-hosted aquifers and enrichment of novel symbionts in the deep terrestrial subsurface.</title>
        <authorList>
            <person name="Probst A.J."/>
            <person name="Ladd B."/>
            <person name="Jarett J.K."/>
            <person name="Geller-Mcgrath D.E."/>
            <person name="Sieber C.M."/>
            <person name="Emerson J.B."/>
            <person name="Anantharaman K."/>
            <person name="Thomas B.C."/>
            <person name="Malmstrom R."/>
            <person name="Stieglmeier M."/>
            <person name="Klingl A."/>
            <person name="Woyke T."/>
            <person name="Ryan C.M."/>
            <person name="Banfield J.F."/>
        </authorList>
    </citation>
    <scope>NUCLEOTIDE SEQUENCE [LARGE SCALE GENOMIC DNA]</scope>
    <source>
        <strain evidence="5">CG07_land_8_20_14_0_80_42_15</strain>
    </source>
</reference>
<protein>
    <submittedName>
        <fullName evidence="5">Polysaccharide deacetylase</fullName>
    </submittedName>
</protein>
<evidence type="ECO:0000256" key="2">
    <source>
        <dbReference type="ARBA" id="ARBA00022729"/>
    </source>
</evidence>
<dbReference type="AlphaFoldDB" id="A0A2J0KQN1"/>
<keyword evidence="3" id="KW-0812">Transmembrane</keyword>
<feature type="domain" description="NodB homology" evidence="4">
    <location>
        <begin position="87"/>
        <end position="260"/>
    </location>
</feature>
<dbReference type="GO" id="GO:0005975">
    <property type="term" value="P:carbohydrate metabolic process"/>
    <property type="evidence" value="ECO:0007669"/>
    <property type="project" value="InterPro"/>
</dbReference>
<gene>
    <name evidence="5" type="ORF">COS99_08500</name>
</gene>
<organism evidence="5 6">
    <name type="scientific">Candidatus Aquitaenariimonas noxiae</name>
    <dbReference type="NCBI Taxonomy" id="1974741"/>
    <lineage>
        <taxon>Bacteria</taxon>
        <taxon>Pseudomonadati</taxon>
        <taxon>Candidatus Omnitrophota</taxon>
        <taxon>Candidatus Aquitaenariimonas</taxon>
    </lineage>
</organism>
<dbReference type="Proteomes" id="UP000230052">
    <property type="component" value="Unassembled WGS sequence"/>
</dbReference>
<dbReference type="CDD" id="cd10918">
    <property type="entry name" value="CE4_NodB_like_5s_6s"/>
    <property type="match status" value="1"/>
</dbReference>
<dbReference type="Gene3D" id="3.20.20.370">
    <property type="entry name" value="Glycoside hydrolase/deacetylase"/>
    <property type="match status" value="1"/>
</dbReference>
<name>A0A2J0KQN1_9BACT</name>
<dbReference type="GO" id="GO:0005576">
    <property type="term" value="C:extracellular region"/>
    <property type="evidence" value="ECO:0007669"/>
    <property type="project" value="UniProtKB-SubCell"/>
</dbReference>